<dbReference type="SUPFAM" id="SSF46689">
    <property type="entry name" value="Homeodomain-like"/>
    <property type="match status" value="2"/>
</dbReference>
<dbReference type="InterPro" id="IPR017884">
    <property type="entry name" value="SANT_dom"/>
</dbReference>
<feature type="domain" description="Myb-like" evidence="5">
    <location>
        <begin position="146"/>
        <end position="195"/>
    </location>
</feature>
<gene>
    <name evidence="7" type="ORF">MUK42_31088</name>
</gene>
<feature type="domain" description="Myb-like" evidence="5">
    <location>
        <begin position="8"/>
        <end position="56"/>
    </location>
</feature>
<dbReference type="GO" id="GO:0005634">
    <property type="term" value="C:nucleus"/>
    <property type="evidence" value="ECO:0007669"/>
    <property type="project" value="UniProtKB-SubCell"/>
</dbReference>
<organism evidence="7 8">
    <name type="scientific">Musa troglodytarum</name>
    <name type="common">fe'i banana</name>
    <dbReference type="NCBI Taxonomy" id="320322"/>
    <lineage>
        <taxon>Eukaryota</taxon>
        <taxon>Viridiplantae</taxon>
        <taxon>Streptophyta</taxon>
        <taxon>Embryophyta</taxon>
        <taxon>Tracheophyta</taxon>
        <taxon>Spermatophyta</taxon>
        <taxon>Magnoliopsida</taxon>
        <taxon>Liliopsida</taxon>
        <taxon>Zingiberales</taxon>
        <taxon>Musaceae</taxon>
        <taxon>Musa</taxon>
    </lineage>
</organism>
<dbReference type="Proteomes" id="UP001055439">
    <property type="component" value="Chromosome 4"/>
</dbReference>
<accession>A0A9E7FR19</accession>
<dbReference type="CDD" id="cd00167">
    <property type="entry name" value="SANT"/>
    <property type="match status" value="2"/>
</dbReference>
<evidence type="ECO:0000256" key="2">
    <source>
        <dbReference type="ARBA" id="ARBA00023015"/>
    </source>
</evidence>
<sequence length="218" mass="24698">MASGSMSSSWTAKENKMFEKALAVFDRDTPDRWHKIARAVGGKTADEVKRYYDLLVEDVRRIEAGQMPYANYRSSNGRGVVWSISRENQKRSGLADCVAAFLFCPHLQITVVQLGHHQTPSENHCTNTPSSSSQGAPLMAYDRIDSSWSEEENKSFELALAVYDEETPERWHNVARAVGRGRSAEEVKRHYELPVKDIHLIDSTKEPIFHYPPTRSQG</sequence>
<dbReference type="EMBL" id="CP097506">
    <property type="protein sequence ID" value="URD98433.1"/>
    <property type="molecule type" value="Genomic_DNA"/>
</dbReference>
<dbReference type="InterPro" id="IPR001005">
    <property type="entry name" value="SANT/Myb"/>
</dbReference>
<dbReference type="AlphaFoldDB" id="A0A9E7FR19"/>
<keyword evidence="8" id="KW-1185">Reference proteome</keyword>
<reference evidence="7" key="1">
    <citation type="submission" date="2022-05" db="EMBL/GenBank/DDBJ databases">
        <title>The Musa troglodytarum L. genome provides insights into the mechanism of non-climacteric behaviour and enrichment of carotenoids.</title>
        <authorList>
            <person name="Wang J."/>
        </authorList>
    </citation>
    <scope>NUCLEOTIDE SEQUENCE</scope>
    <source>
        <tissue evidence="7">Leaf</tissue>
    </source>
</reference>
<protein>
    <submittedName>
        <fullName evidence="7">SANT</fullName>
    </submittedName>
</protein>
<dbReference type="PROSITE" id="PS50090">
    <property type="entry name" value="MYB_LIKE"/>
    <property type="match status" value="2"/>
</dbReference>
<dbReference type="Pfam" id="PF00249">
    <property type="entry name" value="Myb_DNA-binding"/>
    <property type="match status" value="1"/>
</dbReference>
<evidence type="ECO:0000256" key="4">
    <source>
        <dbReference type="ARBA" id="ARBA00023242"/>
    </source>
</evidence>
<keyword evidence="2" id="KW-0805">Transcription regulation</keyword>
<dbReference type="Pfam" id="PF23082">
    <property type="entry name" value="Myb_DNA-binding_2"/>
    <property type="match status" value="1"/>
</dbReference>
<dbReference type="InterPro" id="IPR009057">
    <property type="entry name" value="Homeodomain-like_sf"/>
</dbReference>
<dbReference type="PANTHER" id="PTHR43952:SF72">
    <property type="entry name" value="MYB-LIKE DOMAIN-CONTAINING PROTEIN"/>
    <property type="match status" value="1"/>
</dbReference>
<evidence type="ECO:0000256" key="3">
    <source>
        <dbReference type="ARBA" id="ARBA00023163"/>
    </source>
</evidence>
<evidence type="ECO:0000259" key="6">
    <source>
        <dbReference type="PROSITE" id="PS51293"/>
    </source>
</evidence>
<proteinExistence type="predicted"/>
<comment type="subcellular location">
    <subcellularLocation>
        <location evidence="1">Nucleus</location>
    </subcellularLocation>
</comment>
<dbReference type="Gene3D" id="1.10.10.60">
    <property type="entry name" value="Homeodomain-like"/>
    <property type="match status" value="2"/>
</dbReference>
<dbReference type="FunFam" id="1.10.10.60:FF:000154">
    <property type="entry name" value="Transcription factor SRM1"/>
    <property type="match status" value="2"/>
</dbReference>
<evidence type="ECO:0000259" key="5">
    <source>
        <dbReference type="PROSITE" id="PS50090"/>
    </source>
</evidence>
<feature type="domain" description="SANT" evidence="6">
    <location>
        <begin position="5"/>
        <end position="60"/>
    </location>
</feature>
<dbReference type="OrthoDB" id="118550at2759"/>
<keyword evidence="4" id="KW-0539">Nucleus</keyword>
<evidence type="ECO:0000313" key="7">
    <source>
        <dbReference type="EMBL" id="URD98433.1"/>
    </source>
</evidence>
<dbReference type="PROSITE" id="PS51293">
    <property type="entry name" value="SANT"/>
    <property type="match status" value="1"/>
</dbReference>
<evidence type="ECO:0000256" key="1">
    <source>
        <dbReference type="ARBA" id="ARBA00004123"/>
    </source>
</evidence>
<dbReference type="SMART" id="SM00717">
    <property type="entry name" value="SANT"/>
    <property type="match status" value="2"/>
</dbReference>
<name>A0A9E7FR19_9LILI</name>
<dbReference type="PANTHER" id="PTHR43952">
    <property type="entry name" value="MYB FAMILY TRANSCRIPTION FACTOR-RELATED"/>
    <property type="match status" value="1"/>
</dbReference>
<keyword evidence="3" id="KW-0804">Transcription</keyword>
<dbReference type="GO" id="GO:0003700">
    <property type="term" value="F:DNA-binding transcription factor activity"/>
    <property type="evidence" value="ECO:0007669"/>
    <property type="project" value="InterPro"/>
</dbReference>
<dbReference type="InterPro" id="IPR044636">
    <property type="entry name" value="RADIALIS-like"/>
</dbReference>
<evidence type="ECO:0000313" key="8">
    <source>
        <dbReference type="Proteomes" id="UP001055439"/>
    </source>
</evidence>